<proteinExistence type="predicted"/>
<evidence type="ECO:0000256" key="7">
    <source>
        <dbReference type="SAM" id="MobiDB-lite"/>
    </source>
</evidence>
<dbReference type="FunFam" id="3.30.200.20:FF:000162">
    <property type="entry name" value="Adenine nucleotide alpha hydrolase-like domain kinase"/>
    <property type="match status" value="1"/>
</dbReference>
<comment type="catalytic activity">
    <reaction evidence="1">
        <text>S-ubiquitinyl-[E2 ubiquitin-conjugating enzyme]-L-cysteine + [acceptor protein]-L-lysine = [E2 ubiquitin-conjugating enzyme]-L-cysteine + N(6)-ubiquitinyl-[acceptor protein]-L-lysine.</text>
        <dbReference type="EC" id="2.3.2.27"/>
    </reaction>
</comment>
<keyword evidence="3" id="KW-0547">Nucleotide-binding</keyword>
<keyword evidence="4" id="KW-0833">Ubl conjugation pathway</keyword>
<dbReference type="InterPro" id="IPR014729">
    <property type="entry name" value="Rossmann-like_a/b/a_fold"/>
</dbReference>
<dbReference type="InterPro" id="IPR011009">
    <property type="entry name" value="Kinase-like_dom_sf"/>
</dbReference>
<evidence type="ECO:0000313" key="9">
    <source>
        <dbReference type="EMBL" id="KAJ8756011.1"/>
    </source>
</evidence>
<evidence type="ECO:0000259" key="8">
    <source>
        <dbReference type="PROSITE" id="PS50011"/>
    </source>
</evidence>
<gene>
    <name evidence="9" type="ORF">K2173_024556</name>
</gene>
<feature type="region of interest" description="Disordered" evidence="7">
    <location>
        <begin position="177"/>
        <end position="206"/>
    </location>
</feature>
<dbReference type="Gene3D" id="3.40.50.620">
    <property type="entry name" value="HUPs"/>
    <property type="match status" value="1"/>
</dbReference>
<feature type="compositionally biased region" description="Low complexity" evidence="7">
    <location>
        <begin position="333"/>
        <end position="344"/>
    </location>
</feature>
<dbReference type="InterPro" id="IPR001245">
    <property type="entry name" value="Ser-Thr/Tyr_kinase_cat_dom"/>
</dbReference>
<evidence type="ECO:0000256" key="2">
    <source>
        <dbReference type="ARBA" id="ARBA00012483"/>
    </source>
</evidence>
<comment type="caution">
    <text evidence="9">The sequence shown here is derived from an EMBL/GenBank/DDBJ whole genome shotgun (WGS) entry which is preliminary data.</text>
</comment>
<keyword evidence="6" id="KW-0175">Coiled coil</keyword>
<dbReference type="Pfam" id="PF00582">
    <property type="entry name" value="Usp"/>
    <property type="match status" value="1"/>
</dbReference>
<evidence type="ECO:0000313" key="10">
    <source>
        <dbReference type="Proteomes" id="UP001159364"/>
    </source>
</evidence>
<dbReference type="InterPro" id="IPR008271">
    <property type="entry name" value="Ser/Thr_kinase_AS"/>
</dbReference>
<dbReference type="EMBL" id="JAIWQS010000009">
    <property type="protein sequence ID" value="KAJ8756011.1"/>
    <property type="molecule type" value="Genomic_DNA"/>
</dbReference>
<feature type="region of interest" description="Disordered" evidence="7">
    <location>
        <begin position="272"/>
        <end position="344"/>
    </location>
</feature>
<dbReference type="Pfam" id="PF07714">
    <property type="entry name" value="PK_Tyr_Ser-Thr"/>
    <property type="match status" value="1"/>
</dbReference>
<reference evidence="9 10" key="1">
    <citation type="submission" date="2021-09" db="EMBL/GenBank/DDBJ databases">
        <title>Genomic insights and catalytic innovation underlie evolution of tropane alkaloids biosynthesis.</title>
        <authorList>
            <person name="Wang Y.-J."/>
            <person name="Tian T."/>
            <person name="Huang J.-P."/>
            <person name="Huang S.-X."/>
        </authorList>
    </citation>
    <scope>NUCLEOTIDE SEQUENCE [LARGE SCALE GENOMIC DNA]</scope>
    <source>
        <strain evidence="9">KIB-2018</strain>
        <tissue evidence="9">Leaf</tissue>
    </source>
</reference>
<feature type="region of interest" description="Disordered" evidence="7">
    <location>
        <begin position="760"/>
        <end position="812"/>
    </location>
</feature>
<dbReference type="Gene3D" id="3.30.200.20">
    <property type="entry name" value="Phosphorylase Kinase, domain 1"/>
    <property type="match status" value="1"/>
</dbReference>
<dbReference type="PROSITE" id="PS50011">
    <property type="entry name" value="PROTEIN_KINASE_DOM"/>
    <property type="match status" value="1"/>
</dbReference>
<feature type="compositionally biased region" description="Polar residues" evidence="7">
    <location>
        <begin position="772"/>
        <end position="793"/>
    </location>
</feature>
<dbReference type="InterPro" id="IPR051348">
    <property type="entry name" value="U-box_ubiquitin_ligases"/>
</dbReference>
<evidence type="ECO:0000256" key="3">
    <source>
        <dbReference type="ARBA" id="ARBA00022741"/>
    </source>
</evidence>
<dbReference type="AlphaFoldDB" id="A0AAV8SUP7"/>
<dbReference type="CDD" id="cd01989">
    <property type="entry name" value="USP_STK_Ubox_N"/>
    <property type="match status" value="1"/>
</dbReference>
<dbReference type="GO" id="GO:0061630">
    <property type="term" value="F:ubiquitin protein ligase activity"/>
    <property type="evidence" value="ECO:0007669"/>
    <property type="project" value="UniProtKB-EC"/>
</dbReference>
<evidence type="ECO:0000256" key="6">
    <source>
        <dbReference type="SAM" id="Coils"/>
    </source>
</evidence>
<name>A0AAV8SUP7_9ROSI</name>
<accession>A0AAV8SUP7</accession>
<evidence type="ECO:0000256" key="5">
    <source>
        <dbReference type="ARBA" id="ARBA00022840"/>
    </source>
</evidence>
<dbReference type="PANTHER" id="PTHR45647:SF51">
    <property type="entry name" value="PROTEIN KINASE SUPERFAMILY PROTEIN"/>
    <property type="match status" value="1"/>
</dbReference>
<feature type="compositionally biased region" description="Polar residues" evidence="7">
    <location>
        <begin position="279"/>
        <end position="299"/>
    </location>
</feature>
<dbReference type="Gene3D" id="1.10.510.10">
    <property type="entry name" value="Transferase(Phosphotransferase) domain 1"/>
    <property type="match status" value="1"/>
</dbReference>
<dbReference type="PROSITE" id="PS00108">
    <property type="entry name" value="PROTEIN_KINASE_ST"/>
    <property type="match status" value="1"/>
</dbReference>
<dbReference type="GO" id="GO:0004672">
    <property type="term" value="F:protein kinase activity"/>
    <property type="evidence" value="ECO:0007669"/>
    <property type="project" value="InterPro"/>
</dbReference>
<dbReference type="SMART" id="SM00220">
    <property type="entry name" value="S_TKc"/>
    <property type="match status" value="1"/>
</dbReference>
<feature type="compositionally biased region" description="Polar residues" evidence="7">
    <location>
        <begin position="315"/>
        <end position="327"/>
    </location>
</feature>
<dbReference type="InterPro" id="IPR006016">
    <property type="entry name" value="UspA"/>
</dbReference>
<keyword evidence="5" id="KW-0067">ATP-binding</keyword>
<evidence type="ECO:0000256" key="1">
    <source>
        <dbReference type="ARBA" id="ARBA00000900"/>
    </source>
</evidence>
<sequence length="812" mass="90298">MAFKRSTFREQLKPLQLPAETAVPVIAIDRDKNSQCAVKWALENLLVKNPRCVLLHVLGKTLHQEDFKDVSKEGRLPTAQELHQFFLPYHGFCARKGVVAREVVLHDSDIPNALTEYIVRNSISAIVVGASTRNAFIRRFWNPDVPSVLLKSAPESCAVYVISKGKLQTSRTPKYLPSPSTLLVTPRPPQTPGSNAHTPCKTPVTEATTPTNVIRYNLEFPSPPTESQTSEYIPRTDFFQGLWGSESSGTQSTQGNYAFDQMVSFDKDRISNKGIPAVTPTSNKGTSAKTSTDNQSTEMLNRDPESDTADLSGPVSLQLTDISSGSSDFPIDSANSKSSNSASSLQIFDEEMERLRLELKQFMQKYNSVSQEAALAELKARELHQLQTPGQRQLEEAMVDKEPALFLAEKERQKNKLSIEAAKMTQRLVEVERQNAEGKAKQQAEERIKEMQALAKRNVKCRIYTIEEIEEATDRFNVENKIGEGGYGPVFKGVIDHTDVAIKVLRPDFSQGQRQFLQEVEVLSSIRHPNMVILLGACPAYGCLVYEYMDNGNLEDRLLRKNDTDPIPWRNRFKIASEISTALLFLHETKPEPVVHRDLKPANILLNRDCLSKISDVGLARLVPPSVADNVTRYRLTAAAGTFCYIDPEYQQTGKLTVKSDLYSLGILLLQIITAKSPMGLSFQVEQAIKNGKFSDMLDPAVTDWPVKQALSLAKLALKCCELRMKDRPSLGSVVVPELNRLRDFALASKAGEHEPILLASCPRDSDPLVHTETNQGGMGSNSNPKIENSNVDQSKRRVAASSEDNDQTVEL</sequence>
<dbReference type="PANTHER" id="PTHR45647">
    <property type="entry name" value="OS02G0152300 PROTEIN"/>
    <property type="match status" value="1"/>
</dbReference>
<dbReference type="SUPFAM" id="SSF56112">
    <property type="entry name" value="Protein kinase-like (PK-like)"/>
    <property type="match status" value="1"/>
</dbReference>
<feature type="coiled-coil region" evidence="6">
    <location>
        <begin position="345"/>
        <end position="372"/>
    </location>
</feature>
<evidence type="ECO:0000256" key="4">
    <source>
        <dbReference type="ARBA" id="ARBA00022786"/>
    </source>
</evidence>
<dbReference type="SUPFAM" id="SSF52402">
    <property type="entry name" value="Adenine nucleotide alpha hydrolases-like"/>
    <property type="match status" value="1"/>
</dbReference>
<keyword evidence="10" id="KW-1185">Reference proteome</keyword>
<dbReference type="GO" id="GO:0005524">
    <property type="term" value="F:ATP binding"/>
    <property type="evidence" value="ECO:0007669"/>
    <property type="project" value="UniProtKB-KW"/>
</dbReference>
<protein>
    <recommendedName>
        <fullName evidence="2">RING-type E3 ubiquitin transferase</fullName>
        <ecNumber evidence="2">2.3.2.27</ecNumber>
    </recommendedName>
</protein>
<organism evidence="9 10">
    <name type="scientific">Erythroxylum novogranatense</name>
    <dbReference type="NCBI Taxonomy" id="1862640"/>
    <lineage>
        <taxon>Eukaryota</taxon>
        <taxon>Viridiplantae</taxon>
        <taxon>Streptophyta</taxon>
        <taxon>Embryophyta</taxon>
        <taxon>Tracheophyta</taxon>
        <taxon>Spermatophyta</taxon>
        <taxon>Magnoliopsida</taxon>
        <taxon>eudicotyledons</taxon>
        <taxon>Gunneridae</taxon>
        <taxon>Pentapetalae</taxon>
        <taxon>rosids</taxon>
        <taxon>fabids</taxon>
        <taxon>Malpighiales</taxon>
        <taxon>Erythroxylaceae</taxon>
        <taxon>Erythroxylum</taxon>
    </lineage>
</organism>
<dbReference type="InterPro" id="IPR000719">
    <property type="entry name" value="Prot_kinase_dom"/>
</dbReference>
<dbReference type="Proteomes" id="UP001159364">
    <property type="component" value="Linkage Group LG09"/>
</dbReference>
<dbReference type="EC" id="2.3.2.27" evidence="2"/>
<feature type="domain" description="Protein kinase" evidence="8">
    <location>
        <begin position="476"/>
        <end position="746"/>
    </location>
</feature>
<feature type="coiled-coil region" evidence="6">
    <location>
        <begin position="407"/>
        <end position="441"/>
    </location>
</feature>